<dbReference type="PROSITE" id="PS51975">
    <property type="entry name" value="RNASE_H_2"/>
    <property type="match status" value="1"/>
</dbReference>
<dbReference type="CDD" id="cd07182">
    <property type="entry name" value="RNase_HII_bacteria_HII_like"/>
    <property type="match status" value="1"/>
</dbReference>
<comment type="cofactor">
    <cofactor evidence="14 15">
        <name>Mn(2+)</name>
        <dbReference type="ChEBI" id="CHEBI:29035"/>
    </cofactor>
    <cofactor evidence="14 15">
        <name>Mg(2+)</name>
        <dbReference type="ChEBI" id="CHEBI:18420"/>
    </cofactor>
    <text evidence="14 15">Manganese or magnesium. Binds 1 divalent metal ion per monomer in the absence of substrate. May bind a second metal ion after substrate binding.</text>
</comment>
<evidence type="ECO:0000256" key="5">
    <source>
        <dbReference type="ARBA" id="ARBA00007383"/>
    </source>
</evidence>
<organism evidence="18 19">
    <name type="scientific">Pseudoneobacillus rhizosphaerae</name>
    <dbReference type="NCBI Taxonomy" id="2880968"/>
    <lineage>
        <taxon>Bacteria</taxon>
        <taxon>Bacillati</taxon>
        <taxon>Bacillota</taxon>
        <taxon>Bacilli</taxon>
        <taxon>Bacillales</taxon>
        <taxon>Bacillaceae</taxon>
        <taxon>Pseudoneobacillus</taxon>
    </lineage>
</organism>
<feature type="domain" description="RNase H type-2" evidence="17">
    <location>
        <begin position="72"/>
        <end position="260"/>
    </location>
</feature>
<keyword evidence="13 14" id="KW-0464">Manganese</keyword>
<comment type="function">
    <text evidence="3 14 16">Endonuclease that specifically degrades the RNA of RNA-DNA hybrids.</text>
</comment>
<dbReference type="AlphaFoldDB" id="A0A9C7G7D2"/>
<evidence type="ECO:0000259" key="17">
    <source>
        <dbReference type="PROSITE" id="PS51975"/>
    </source>
</evidence>
<dbReference type="Gene3D" id="3.30.420.10">
    <property type="entry name" value="Ribonuclease H-like superfamily/Ribonuclease H"/>
    <property type="match status" value="1"/>
</dbReference>
<protein>
    <recommendedName>
        <fullName evidence="7 14">Ribonuclease HII</fullName>
        <shortName evidence="14">RNase HII</shortName>
        <ecNumber evidence="6 14">3.1.26.4</ecNumber>
    </recommendedName>
</protein>
<comment type="catalytic activity">
    <reaction evidence="1 14 15 16">
        <text>Endonucleolytic cleavage to 5'-phosphomonoester.</text>
        <dbReference type="EC" id="3.1.26.4"/>
    </reaction>
</comment>
<proteinExistence type="inferred from homology"/>
<dbReference type="SUPFAM" id="SSF53098">
    <property type="entry name" value="Ribonuclease H-like"/>
    <property type="match status" value="1"/>
</dbReference>
<feature type="binding site" evidence="14 15">
    <location>
        <position position="170"/>
    </location>
    <ligand>
        <name>a divalent metal cation</name>
        <dbReference type="ChEBI" id="CHEBI:60240"/>
    </ligand>
</feature>
<keyword evidence="8 14" id="KW-0963">Cytoplasm</keyword>
<evidence type="ECO:0000256" key="1">
    <source>
        <dbReference type="ARBA" id="ARBA00000077"/>
    </source>
</evidence>
<evidence type="ECO:0000256" key="8">
    <source>
        <dbReference type="ARBA" id="ARBA00022490"/>
    </source>
</evidence>
<dbReference type="FunFam" id="3.30.420.10:FF:000006">
    <property type="entry name" value="Ribonuclease HII"/>
    <property type="match status" value="1"/>
</dbReference>
<dbReference type="Proteomes" id="UP000789845">
    <property type="component" value="Unassembled WGS sequence"/>
</dbReference>
<dbReference type="InterPro" id="IPR036397">
    <property type="entry name" value="RNaseH_sf"/>
</dbReference>
<keyword evidence="12 14" id="KW-0378">Hydrolase</keyword>
<dbReference type="GO" id="GO:0005737">
    <property type="term" value="C:cytoplasm"/>
    <property type="evidence" value="ECO:0007669"/>
    <property type="project" value="UniProtKB-SubCell"/>
</dbReference>
<dbReference type="Pfam" id="PF01351">
    <property type="entry name" value="RNase_HII"/>
    <property type="match status" value="1"/>
</dbReference>
<evidence type="ECO:0000256" key="11">
    <source>
        <dbReference type="ARBA" id="ARBA00022759"/>
    </source>
</evidence>
<dbReference type="RefSeq" id="WP_230495694.1">
    <property type="nucleotide sequence ID" value="NZ_CAKJTG010000005.1"/>
</dbReference>
<dbReference type="GO" id="GO:0006298">
    <property type="term" value="P:mismatch repair"/>
    <property type="evidence" value="ECO:0007669"/>
    <property type="project" value="TreeGrafter"/>
</dbReference>
<evidence type="ECO:0000256" key="9">
    <source>
        <dbReference type="ARBA" id="ARBA00022722"/>
    </source>
</evidence>
<keyword evidence="10 14" id="KW-0479">Metal-binding</keyword>
<evidence type="ECO:0000256" key="15">
    <source>
        <dbReference type="PROSITE-ProRule" id="PRU01319"/>
    </source>
</evidence>
<dbReference type="GO" id="GO:0030145">
    <property type="term" value="F:manganese ion binding"/>
    <property type="evidence" value="ECO:0007669"/>
    <property type="project" value="UniProtKB-UniRule"/>
</dbReference>
<dbReference type="HAMAP" id="MF_00052_B">
    <property type="entry name" value="RNase_HII_B"/>
    <property type="match status" value="1"/>
</dbReference>
<reference evidence="18" key="1">
    <citation type="submission" date="2021-10" db="EMBL/GenBank/DDBJ databases">
        <authorList>
            <person name="Criscuolo A."/>
        </authorList>
    </citation>
    <scope>NUCLEOTIDE SEQUENCE</scope>
    <source>
        <strain evidence="18">CIP111885</strain>
    </source>
</reference>
<evidence type="ECO:0000256" key="14">
    <source>
        <dbReference type="HAMAP-Rule" id="MF_00052"/>
    </source>
</evidence>
<comment type="caution">
    <text evidence="18">The sequence shown here is derived from an EMBL/GenBank/DDBJ whole genome shotgun (WGS) entry which is preliminary data.</text>
</comment>
<feature type="binding site" evidence="14 15">
    <location>
        <position position="79"/>
    </location>
    <ligand>
        <name>a divalent metal cation</name>
        <dbReference type="ChEBI" id="CHEBI:60240"/>
    </ligand>
</feature>
<dbReference type="GO" id="GO:0004523">
    <property type="term" value="F:RNA-DNA hybrid ribonuclease activity"/>
    <property type="evidence" value="ECO:0007669"/>
    <property type="project" value="UniProtKB-UniRule"/>
</dbReference>
<comment type="cofactor">
    <cofactor evidence="2">
        <name>Mg(2+)</name>
        <dbReference type="ChEBI" id="CHEBI:18420"/>
    </cofactor>
</comment>
<dbReference type="InterPro" id="IPR024567">
    <property type="entry name" value="RNase_HII/HIII_dom"/>
</dbReference>
<dbReference type="EC" id="3.1.26.4" evidence="6 14"/>
<dbReference type="InterPro" id="IPR001352">
    <property type="entry name" value="RNase_HII/HIII"/>
</dbReference>
<evidence type="ECO:0000313" key="18">
    <source>
        <dbReference type="EMBL" id="CAG9607431.1"/>
    </source>
</evidence>
<evidence type="ECO:0000256" key="16">
    <source>
        <dbReference type="RuleBase" id="RU003515"/>
    </source>
</evidence>
<accession>A0A9C7G7D2</accession>
<evidence type="ECO:0000256" key="7">
    <source>
        <dbReference type="ARBA" id="ARBA00019179"/>
    </source>
</evidence>
<dbReference type="GO" id="GO:0032299">
    <property type="term" value="C:ribonuclease H2 complex"/>
    <property type="evidence" value="ECO:0007669"/>
    <property type="project" value="TreeGrafter"/>
</dbReference>
<evidence type="ECO:0000256" key="10">
    <source>
        <dbReference type="ARBA" id="ARBA00022723"/>
    </source>
</evidence>
<feature type="binding site" evidence="14 15">
    <location>
        <position position="78"/>
    </location>
    <ligand>
        <name>a divalent metal cation</name>
        <dbReference type="ChEBI" id="CHEBI:60240"/>
    </ligand>
</feature>
<evidence type="ECO:0000256" key="2">
    <source>
        <dbReference type="ARBA" id="ARBA00001946"/>
    </source>
</evidence>
<keyword evidence="9 14" id="KW-0540">Nuclease</keyword>
<comment type="subcellular location">
    <subcellularLocation>
        <location evidence="4 14">Cytoplasm</location>
    </subcellularLocation>
</comment>
<keyword evidence="19" id="KW-1185">Reference proteome</keyword>
<evidence type="ECO:0000256" key="13">
    <source>
        <dbReference type="ARBA" id="ARBA00023211"/>
    </source>
</evidence>
<dbReference type="EMBL" id="CAKJTG010000005">
    <property type="protein sequence ID" value="CAG9607431.1"/>
    <property type="molecule type" value="Genomic_DNA"/>
</dbReference>
<sequence length="267" mass="30473">MSTKTILEVEQILKEIKSNDHPLINELRKDNRKGVIHLLTRWEKKIELEKQAMEKFLEMNHYENKYRSSGKEWIAGVDEVGRGPLAGPVVAAAVILPNDFYLSGIDDSKKLSEKKRDEYYQVIQEKAKAIGIGIIETEVIDNINIYEATKKAMNIAIHGLNRHPDVLLIDAMKLHTPYLEESIIKGDAKSISIAAASIVAKVTRDRMMKEYASKYPEYQFQNNMGYGTKDHLEAIEKFGITPIHRKSFSPIKELLLDEGNLFAFLEK</sequence>
<dbReference type="NCBIfam" id="NF000595">
    <property type="entry name" value="PRK00015.1-3"/>
    <property type="match status" value="1"/>
</dbReference>
<evidence type="ECO:0000313" key="19">
    <source>
        <dbReference type="Proteomes" id="UP000789845"/>
    </source>
</evidence>
<keyword evidence="11 14" id="KW-0255">Endonuclease</keyword>
<dbReference type="InterPro" id="IPR022898">
    <property type="entry name" value="RNase_HII"/>
</dbReference>
<dbReference type="GO" id="GO:0043137">
    <property type="term" value="P:DNA replication, removal of RNA primer"/>
    <property type="evidence" value="ECO:0007669"/>
    <property type="project" value="TreeGrafter"/>
</dbReference>
<gene>
    <name evidence="14 18" type="primary">rnhB</name>
    <name evidence="18" type="ORF">NEOCIP111885_01122</name>
</gene>
<dbReference type="PANTHER" id="PTHR10954:SF18">
    <property type="entry name" value="RIBONUCLEASE HII"/>
    <property type="match status" value="1"/>
</dbReference>
<dbReference type="NCBIfam" id="NF000594">
    <property type="entry name" value="PRK00015.1-1"/>
    <property type="match status" value="1"/>
</dbReference>
<evidence type="ECO:0000256" key="3">
    <source>
        <dbReference type="ARBA" id="ARBA00004065"/>
    </source>
</evidence>
<comment type="similarity">
    <text evidence="5 14 16">Belongs to the RNase HII family.</text>
</comment>
<evidence type="ECO:0000256" key="6">
    <source>
        <dbReference type="ARBA" id="ARBA00012180"/>
    </source>
</evidence>
<dbReference type="GO" id="GO:0003723">
    <property type="term" value="F:RNA binding"/>
    <property type="evidence" value="ECO:0007669"/>
    <property type="project" value="UniProtKB-UniRule"/>
</dbReference>
<name>A0A9C7G7D2_9BACI</name>
<evidence type="ECO:0000256" key="4">
    <source>
        <dbReference type="ARBA" id="ARBA00004496"/>
    </source>
</evidence>
<evidence type="ECO:0000256" key="12">
    <source>
        <dbReference type="ARBA" id="ARBA00022801"/>
    </source>
</evidence>
<dbReference type="InterPro" id="IPR012337">
    <property type="entry name" value="RNaseH-like_sf"/>
</dbReference>
<dbReference type="PANTHER" id="PTHR10954">
    <property type="entry name" value="RIBONUCLEASE H2 SUBUNIT A"/>
    <property type="match status" value="1"/>
</dbReference>